<dbReference type="Pfam" id="PF00571">
    <property type="entry name" value="CBS"/>
    <property type="match status" value="2"/>
</dbReference>
<feature type="domain" description="CBS" evidence="3">
    <location>
        <begin position="16"/>
        <end position="72"/>
    </location>
</feature>
<dbReference type="KEGG" id="mbd:MEBOL_000941"/>
<organism evidence="4 5">
    <name type="scientific">Melittangium boletus DSM 14713</name>
    <dbReference type="NCBI Taxonomy" id="1294270"/>
    <lineage>
        <taxon>Bacteria</taxon>
        <taxon>Pseudomonadati</taxon>
        <taxon>Myxococcota</taxon>
        <taxon>Myxococcia</taxon>
        <taxon>Myxococcales</taxon>
        <taxon>Cystobacterineae</taxon>
        <taxon>Archangiaceae</taxon>
        <taxon>Melittangium</taxon>
    </lineage>
</organism>
<accession>A0A250I8G5</accession>
<name>A0A250I8G5_9BACT</name>
<evidence type="ECO:0000313" key="5">
    <source>
        <dbReference type="Proteomes" id="UP000217289"/>
    </source>
</evidence>
<sequence length="147" mass="16220">MLTPERTDMKTIRDVMTRDVEGIDAHAPLVRAAEAMRRLGVRELPVCDGGRVVGLVTDRDLVVRGVAMGHDPRTSRLSSVMTEDVEWLRPDTRLDEAAKRLRNGAARHLVVDEEGTLLGSVSWKELEAGRDEHGNASGFLPAMLPIK</sequence>
<evidence type="ECO:0000256" key="2">
    <source>
        <dbReference type="PROSITE-ProRule" id="PRU00703"/>
    </source>
</evidence>
<dbReference type="InterPro" id="IPR000644">
    <property type="entry name" value="CBS_dom"/>
</dbReference>
<dbReference type="InterPro" id="IPR046342">
    <property type="entry name" value="CBS_dom_sf"/>
</dbReference>
<proteinExistence type="predicted"/>
<evidence type="ECO:0000313" key="4">
    <source>
        <dbReference type="EMBL" id="ATB27498.1"/>
    </source>
</evidence>
<dbReference type="SUPFAM" id="SSF54631">
    <property type="entry name" value="CBS-domain pair"/>
    <property type="match status" value="1"/>
</dbReference>
<keyword evidence="5" id="KW-1185">Reference proteome</keyword>
<feature type="domain" description="CBS" evidence="3">
    <location>
        <begin position="81"/>
        <end position="137"/>
    </location>
</feature>
<dbReference type="PROSITE" id="PS51371">
    <property type="entry name" value="CBS"/>
    <property type="match status" value="2"/>
</dbReference>
<dbReference type="PANTHER" id="PTHR43080">
    <property type="entry name" value="CBS DOMAIN-CONTAINING PROTEIN CBSX3, MITOCHONDRIAL"/>
    <property type="match status" value="1"/>
</dbReference>
<dbReference type="InterPro" id="IPR051257">
    <property type="entry name" value="Diverse_CBS-Domain"/>
</dbReference>
<evidence type="ECO:0000256" key="1">
    <source>
        <dbReference type="ARBA" id="ARBA00023122"/>
    </source>
</evidence>
<dbReference type="Gene3D" id="3.10.580.10">
    <property type="entry name" value="CBS-domain"/>
    <property type="match status" value="1"/>
</dbReference>
<evidence type="ECO:0000259" key="3">
    <source>
        <dbReference type="PROSITE" id="PS51371"/>
    </source>
</evidence>
<dbReference type="Proteomes" id="UP000217289">
    <property type="component" value="Chromosome"/>
</dbReference>
<dbReference type="EMBL" id="CP022163">
    <property type="protein sequence ID" value="ATB27498.1"/>
    <property type="molecule type" value="Genomic_DNA"/>
</dbReference>
<reference evidence="4 5" key="1">
    <citation type="submission" date="2017-06" db="EMBL/GenBank/DDBJ databases">
        <authorList>
            <person name="Kim H.J."/>
            <person name="Triplett B.A."/>
        </authorList>
    </citation>
    <scope>NUCLEOTIDE SEQUENCE [LARGE SCALE GENOMIC DNA]</scope>
    <source>
        <strain evidence="4 5">DSM 14713</strain>
    </source>
</reference>
<dbReference type="AlphaFoldDB" id="A0A250I8G5"/>
<dbReference type="SMART" id="SM00116">
    <property type="entry name" value="CBS"/>
    <property type="match status" value="2"/>
</dbReference>
<dbReference type="OrthoDB" id="9802114at2"/>
<keyword evidence="1 2" id="KW-0129">CBS domain</keyword>
<gene>
    <name evidence="4" type="ORF">MEBOL_000941</name>
</gene>
<protein>
    <submittedName>
        <fullName evidence="4">CBS domain protein</fullName>
    </submittedName>
</protein>
<dbReference type="PANTHER" id="PTHR43080:SF2">
    <property type="entry name" value="CBS DOMAIN-CONTAINING PROTEIN"/>
    <property type="match status" value="1"/>
</dbReference>